<dbReference type="Proteomes" id="UP000077266">
    <property type="component" value="Unassembled WGS sequence"/>
</dbReference>
<dbReference type="InParanoid" id="A0A165BHF9"/>
<organism evidence="3 4">
    <name type="scientific">Exidia glandulosa HHB12029</name>
    <dbReference type="NCBI Taxonomy" id="1314781"/>
    <lineage>
        <taxon>Eukaryota</taxon>
        <taxon>Fungi</taxon>
        <taxon>Dikarya</taxon>
        <taxon>Basidiomycota</taxon>
        <taxon>Agaricomycotina</taxon>
        <taxon>Agaricomycetes</taxon>
        <taxon>Auriculariales</taxon>
        <taxon>Exidiaceae</taxon>
        <taxon>Exidia</taxon>
    </lineage>
</organism>
<evidence type="ECO:0000313" key="4">
    <source>
        <dbReference type="Proteomes" id="UP000077266"/>
    </source>
</evidence>
<dbReference type="EMBL" id="KV426461">
    <property type="protein sequence ID" value="KZV80656.1"/>
    <property type="molecule type" value="Genomic_DNA"/>
</dbReference>
<name>A0A165BHF9_EXIGL</name>
<evidence type="ECO:0000256" key="1">
    <source>
        <dbReference type="SAM" id="MobiDB-lite"/>
    </source>
</evidence>
<protein>
    <recommendedName>
        <fullName evidence="2">DUF7918 domain-containing protein</fullName>
    </recommendedName>
</protein>
<dbReference type="STRING" id="1314781.A0A165BHF9"/>
<dbReference type="AlphaFoldDB" id="A0A165BHF9"/>
<feature type="region of interest" description="Disordered" evidence="1">
    <location>
        <begin position="218"/>
        <end position="285"/>
    </location>
</feature>
<feature type="compositionally biased region" description="Basic and acidic residues" evidence="1">
    <location>
        <begin position="247"/>
        <end position="259"/>
    </location>
</feature>
<accession>A0A165BHF9</accession>
<proteinExistence type="predicted"/>
<feature type="domain" description="DUF7918" evidence="2">
    <location>
        <begin position="13"/>
        <end position="222"/>
    </location>
</feature>
<evidence type="ECO:0000259" key="2">
    <source>
        <dbReference type="Pfam" id="PF25534"/>
    </source>
</evidence>
<dbReference type="Pfam" id="PF25534">
    <property type="entry name" value="DUF7918"/>
    <property type="match status" value="1"/>
</dbReference>
<gene>
    <name evidence="3" type="ORF">EXIGLDRAFT_408881</name>
</gene>
<dbReference type="OrthoDB" id="3364132at2759"/>
<dbReference type="InterPro" id="IPR057678">
    <property type="entry name" value="DUF7918"/>
</dbReference>
<sequence>MADGNSIASRGYSASIVCNDAALPVYSVDSGPKSASCWIASDAGKSFEVHMEMLEPDSGDAVACWVFVDGSKVGGRILGTDETGRSRATGKVVGARVDASTVKKLYFAQLTLSDDDAQLTHARGQLDEMGVIAVKVYRVQTLGHAERPEILPSNLPDRRGGAVVVHEKDKKLGGHHAVLGEEVESHSNKHRVQILDDDKQPYVTLEFRYRPMAILQAQGYVPPASPKEQDRNTRGAKRRAKRVNGQVEDRDRPPKKQKTEPAQTLTTAESHDARGTGSSNAIDLT</sequence>
<feature type="compositionally biased region" description="Polar residues" evidence="1">
    <location>
        <begin position="276"/>
        <end position="285"/>
    </location>
</feature>
<dbReference type="PANTHER" id="PTHR36223">
    <property type="entry name" value="BETA-LACTAMASE-TYPE TRANSPEPTIDASE FOLD DOMAIN CONTAINING PROTEIN"/>
    <property type="match status" value="1"/>
</dbReference>
<reference evidence="3 4" key="1">
    <citation type="journal article" date="2016" name="Mol. Biol. Evol.">
        <title>Comparative Genomics of Early-Diverging Mushroom-Forming Fungi Provides Insights into the Origins of Lignocellulose Decay Capabilities.</title>
        <authorList>
            <person name="Nagy L.G."/>
            <person name="Riley R."/>
            <person name="Tritt A."/>
            <person name="Adam C."/>
            <person name="Daum C."/>
            <person name="Floudas D."/>
            <person name="Sun H."/>
            <person name="Yadav J.S."/>
            <person name="Pangilinan J."/>
            <person name="Larsson K.H."/>
            <person name="Matsuura K."/>
            <person name="Barry K."/>
            <person name="Labutti K."/>
            <person name="Kuo R."/>
            <person name="Ohm R.A."/>
            <person name="Bhattacharya S.S."/>
            <person name="Shirouzu T."/>
            <person name="Yoshinaga Y."/>
            <person name="Martin F.M."/>
            <person name="Grigoriev I.V."/>
            <person name="Hibbett D.S."/>
        </authorList>
    </citation>
    <scope>NUCLEOTIDE SEQUENCE [LARGE SCALE GENOMIC DNA]</scope>
    <source>
        <strain evidence="3 4">HHB12029</strain>
    </source>
</reference>
<dbReference type="PANTHER" id="PTHR36223:SF1">
    <property type="entry name" value="TRANSCRIPTION ELONGATION FACTOR EAF N-TERMINAL DOMAIN-CONTAINING PROTEIN"/>
    <property type="match status" value="1"/>
</dbReference>
<keyword evidence="4" id="KW-1185">Reference proteome</keyword>
<evidence type="ECO:0000313" key="3">
    <source>
        <dbReference type="EMBL" id="KZV80656.1"/>
    </source>
</evidence>